<dbReference type="AlphaFoldDB" id="A0A412Z626"/>
<comment type="caution">
    <text evidence="5">The sequence shown here is derived from an EMBL/GenBank/DDBJ whole genome shotgun (WGS) entry which is preliminary data.</text>
</comment>
<keyword evidence="3" id="KW-0411">Iron-sulfur</keyword>
<sequence>MHEVKAKSILSARNGMNLYRGCSHGCIYCDSRSTCYGMDHAFEDIEVKINGPELLEQALRRRRKRCMIGTGAMCDPYMPAERSLGLTRKCLEIIEHYGFGVSILTKSDLILRDLDLLKRINQKTRCVVQMTLTTCDEDQCRIIEPHVCTTSRRAQVLEIMRDEGIPAIIWMCPILPFINDTEENIQGIIEYGERARVHGILAFDIGVTLRDGDRQYFYSRLDEHYPGLKKQYMDMYGNAYEVGSPRKKELMAFFKRLCRERQMETDINKLFAYLQKFEDKGAGEQLSFMDLI</sequence>
<keyword evidence="1" id="KW-0479">Metal-binding</keyword>
<organism evidence="5 6">
    <name type="scientific">Enterocloster bolteae</name>
    <dbReference type="NCBI Taxonomy" id="208479"/>
    <lineage>
        <taxon>Bacteria</taxon>
        <taxon>Bacillati</taxon>
        <taxon>Bacillota</taxon>
        <taxon>Clostridia</taxon>
        <taxon>Lachnospirales</taxon>
        <taxon>Lachnospiraceae</taxon>
        <taxon>Enterocloster</taxon>
    </lineage>
</organism>
<dbReference type="InterPro" id="IPR007197">
    <property type="entry name" value="rSAM"/>
</dbReference>
<dbReference type="PANTHER" id="PTHR43432:SF5">
    <property type="entry name" value="ELP3_MIAA_NIFB-LIKE RADICAL SAM CORE DOMAIN-CONTAINING PROTEIN"/>
    <property type="match status" value="1"/>
</dbReference>
<dbReference type="InterPro" id="IPR058240">
    <property type="entry name" value="rSAM_sf"/>
</dbReference>
<reference evidence="5 6" key="1">
    <citation type="submission" date="2018-08" db="EMBL/GenBank/DDBJ databases">
        <title>A genome reference for cultivated species of the human gut microbiota.</title>
        <authorList>
            <person name="Zou Y."/>
            <person name="Xue W."/>
            <person name="Luo G."/>
        </authorList>
    </citation>
    <scope>NUCLEOTIDE SEQUENCE [LARGE SCALE GENOMIC DNA]</scope>
    <source>
        <strain evidence="5 6">AF14-18</strain>
    </source>
</reference>
<dbReference type="GO" id="GO:0046872">
    <property type="term" value="F:metal ion binding"/>
    <property type="evidence" value="ECO:0007669"/>
    <property type="project" value="UniProtKB-KW"/>
</dbReference>
<evidence type="ECO:0000313" key="5">
    <source>
        <dbReference type="EMBL" id="RGV75308.1"/>
    </source>
</evidence>
<dbReference type="SUPFAM" id="SSF102114">
    <property type="entry name" value="Radical SAM enzymes"/>
    <property type="match status" value="1"/>
</dbReference>
<feature type="domain" description="Radical SAM core" evidence="4">
    <location>
        <begin position="16"/>
        <end position="182"/>
    </location>
</feature>
<dbReference type="EMBL" id="QRZM01000005">
    <property type="protein sequence ID" value="RGV75308.1"/>
    <property type="molecule type" value="Genomic_DNA"/>
</dbReference>
<dbReference type="GO" id="GO:0003824">
    <property type="term" value="F:catalytic activity"/>
    <property type="evidence" value="ECO:0007669"/>
    <property type="project" value="InterPro"/>
</dbReference>
<dbReference type="Proteomes" id="UP000284543">
    <property type="component" value="Unassembled WGS sequence"/>
</dbReference>
<dbReference type="SFLD" id="SFLDS00029">
    <property type="entry name" value="Radical_SAM"/>
    <property type="match status" value="1"/>
</dbReference>
<name>A0A412Z626_9FIRM</name>
<evidence type="ECO:0000256" key="1">
    <source>
        <dbReference type="ARBA" id="ARBA00022723"/>
    </source>
</evidence>
<dbReference type="InterPro" id="IPR040086">
    <property type="entry name" value="MJ0683-like"/>
</dbReference>
<proteinExistence type="predicted"/>
<evidence type="ECO:0000256" key="2">
    <source>
        <dbReference type="ARBA" id="ARBA00023004"/>
    </source>
</evidence>
<accession>A0A412Z626</accession>
<dbReference type="PANTHER" id="PTHR43432">
    <property type="entry name" value="SLR0285 PROTEIN"/>
    <property type="match status" value="1"/>
</dbReference>
<dbReference type="Gene3D" id="3.80.30.30">
    <property type="match status" value="1"/>
</dbReference>
<protein>
    <submittedName>
        <fullName evidence="5">Radical SAM protein</fullName>
    </submittedName>
</protein>
<dbReference type="SFLD" id="SFLDG01084">
    <property type="entry name" value="Uncharacterised_Radical_SAM_Su"/>
    <property type="match status" value="1"/>
</dbReference>
<evidence type="ECO:0000313" key="6">
    <source>
        <dbReference type="Proteomes" id="UP000284543"/>
    </source>
</evidence>
<dbReference type="RefSeq" id="WP_002573128.1">
    <property type="nucleotide sequence ID" value="NZ_CATYQV010000084.1"/>
</dbReference>
<gene>
    <name evidence="5" type="ORF">DWW02_13405</name>
</gene>
<dbReference type="GO" id="GO:0051536">
    <property type="term" value="F:iron-sulfur cluster binding"/>
    <property type="evidence" value="ECO:0007669"/>
    <property type="project" value="UniProtKB-KW"/>
</dbReference>
<evidence type="ECO:0000256" key="3">
    <source>
        <dbReference type="ARBA" id="ARBA00023014"/>
    </source>
</evidence>
<dbReference type="Pfam" id="PF04055">
    <property type="entry name" value="Radical_SAM"/>
    <property type="match status" value="1"/>
</dbReference>
<keyword evidence="2" id="KW-0408">Iron</keyword>
<evidence type="ECO:0000259" key="4">
    <source>
        <dbReference type="Pfam" id="PF04055"/>
    </source>
</evidence>